<evidence type="ECO:0000256" key="1">
    <source>
        <dbReference type="SAM" id="MobiDB-lite"/>
    </source>
</evidence>
<feature type="transmembrane region" description="Helical" evidence="2">
    <location>
        <begin position="220"/>
        <end position="244"/>
    </location>
</feature>
<keyword evidence="4" id="KW-1185">Reference proteome</keyword>
<feature type="transmembrane region" description="Helical" evidence="2">
    <location>
        <begin position="329"/>
        <end position="350"/>
    </location>
</feature>
<feature type="transmembrane region" description="Helical" evidence="2">
    <location>
        <begin position="489"/>
        <end position="513"/>
    </location>
</feature>
<sequence>MTAVSSLVASVSITASVTTTGLKTVITEPPRPVQVLTHPTADGFSVFFPFHDLVALNSGQQDIFSFKQLIKNGTQGQDTLLLFTEGCRVNGKTDCSKACSDRSLLFGSLETFYNCIALSSISYWTQQSKRFYISEEAERNASRIMGSGSLSLFDGRPVLNSFVTCAQEACGADGLHKPCNDYIKRLNYEMNATVIFKAMDDFCPDLEAEINPDIFGPGVLISYVLQVSFSGTLYLFLKAFTFWVRHSQRKKEKEKQIQRTSSLGLTRRLTRIESMIWRDSSALSRTSIAIATTLVEFQEAQCWFVFAIQIASILAIVVNSQEGTFWGEIIVNAAVAFHVSQNGILPMFLIQICLHHEGIRNWHTFLGFFVEYILAIVATTQKVYFKDAFNLFKQENKIDACGGNPSPRSYCASTQGVEGLRLSFFPHPLLYKMVFLVLDSIAIVFLVFDQLSWTLRTHRLTKHLTIRGYKVGTAPGGRLKLVWIRSKQWVWRILEVIYLVVNILYLVSLVRVISADTFQANKWSYGQIIAMTVWGPVIVKLFDLALCEYNDLSSVNKNRLALLAHTKNFLSFFTAGPPKNGQRLTSGPPRLRIDNVINRRHGTSADEEMEAEEAAFGTGREPRTPVPPELDLRQRSRKARSEETDLEDGISDGVSEDIKRAGR</sequence>
<gene>
    <name evidence="3" type="ORF">QQS21_006876</name>
</gene>
<reference evidence="3" key="1">
    <citation type="submission" date="2023-06" db="EMBL/GenBank/DDBJ databases">
        <title>Conoideocrella luteorostrata (Hypocreales: Clavicipitaceae), a potential biocontrol fungus for elongate hemlock scale in United States Christmas tree production areas.</title>
        <authorList>
            <person name="Barrett H."/>
            <person name="Lovett B."/>
            <person name="Macias A.M."/>
            <person name="Stajich J.E."/>
            <person name="Kasson M.T."/>
        </authorList>
    </citation>
    <scope>NUCLEOTIDE SEQUENCE</scope>
    <source>
        <strain evidence="3">ARSEF 14590</strain>
    </source>
</reference>
<dbReference type="AlphaFoldDB" id="A0AAJ0CPQ5"/>
<feature type="transmembrane region" description="Helical" evidence="2">
    <location>
        <begin position="525"/>
        <end position="547"/>
    </location>
</feature>
<name>A0AAJ0CPQ5_9HYPO</name>
<feature type="transmembrane region" description="Helical" evidence="2">
    <location>
        <begin position="362"/>
        <end position="384"/>
    </location>
</feature>
<protein>
    <submittedName>
        <fullName evidence="3">Uncharacterized protein</fullName>
    </submittedName>
</protein>
<comment type="caution">
    <text evidence="3">The sequence shown here is derived from an EMBL/GenBank/DDBJ whole genome shotgun (WGS) entry which is preliminary data.</text>
</comment>
<feature type="region of interest" description="Disordered" evidence="1">
    <location>
        <begin position="598"/>
        <end position="663"/>
    </location>
</feature>
<accession>A0AAJ0CPQ5</accession>
<keyword evidence="2" id="KW-0472">Membrane</keyword>
<feature type="transmembrane region" description="Helical" evidence="2">
    <location>
        <begin position="300"/>
        <end position="317"/>
    </location>
</feature>
<evidence type="ECO:0000313" key="3">
    <source>
        <dbReference type="EMBL" id="KAK2595402.1"/>
    </source>
</evidence>
<organism evidence="3 4">
    <name type="scientific">Conoideocrella luteorostrata</name>
    <dbReference type="NCBI Taxonomy" id="1105319"/>
    <lineage>
        <taxon>Eukaryota</taxon>
        <taxon>Fungi</taxon>
        <taxon>Dikarya</taxon>
        <taxon>Ascomycota</taxon>
        <taxon>Pezizomycotina</taxon>
        <taxon>Sordariomycetes</taxon>
        <taxon>Hypocreomycetidae</taxon>
        <taxon>Hypocreales</taxon>
        <taxon>Clavicipitaceae</taxon>
        <taxon>Conoideocrella</taxon>
    </lineage>
</organism>
<dbReference type="EMBL" id="JASWJB010000133">
    <property type="protein sequence ID" value="KAK2595402.1"/>
    <property type="molecule type" value="Genomic_DNA"/>
</dbReference>
<dbReference type="Proteomes" id="UP001251528">
    <property type="component" value="Unassembled WGS sequence"/>
</dbReference>
<feature type="compositionally biased region" description="Basic and acidic residues" evidence="1">
    <location>
        <begin position="630"/>
        <end position="643"/>
    </location>
</feature>
<evidence type="ECO:0000313" key="4">
    <source>
        <dbReference type="Proteomes" id="UP001251528"/>
    </source>
</evidence>
<feature type="transmembrane region" description="Helical" evidence="2">
    <location>
        <begin position="429"/>
        <end position="448"/>
    </location>
</feature>
<keyword evidence="2" id="KW-0812">Transmembrane</keyword>
<keyword evidence="2" id="KW-1133">Transmembrane helix</keyword>
<evidence type="ECO:0000256" key="2">
    <source>
        <dbReference type="SAM" id="Phobius"/>
    </source>
</evidence>
<proteinExistence type="predicted"/>